<dbReference type="InterPro" id="IPR000642">
    <property type="entry name" value="Peptidase_M41"/>
</dbReference>
<evidence type="ECO:0000256" key="5">
    <source>
        <dbReference type="ARBA" id="ARBA00022723"/>
    </source>
</evidence>
<feature type="binding site" evidence="14">
    <location>
        <position position="323"/>
    </location>
    <ligand>
        <name>Zn(2+)</name>
        <dbReference type="ChEBI" id="CHEBI:29105"/>
        <note>catalytic</note>
    </ligand>
</feature>
<dbReference type="AlphaFoldDB" id="A0A6J4S2Y7"/>
<evidence type="ECO:0000256" key="9">
    <source>
        <dbReference type="ARBA" id="ARBA00022840"/>
    </source>
</evidence>
<dbReference type="GO" id="GO:0030163">
    <property type="term" value="P:protein catabolic process"/>
    <property type="evidence" value="ECO:0007669"/>
    <property type="project" value="UniProtKB-UniRule"/>
</dbReference>
<organism evidence="17">
    <name type="scientific">uncultured Solirubrobacteraceae bacterium</name>
    <dbReference type="NCBI Taxonomy" id="1162706"/>
    <lineage>
        <taxon>Bacteria</taxon>
        <taxon>Bacillati</taxon>
        <taxon>Actinomycetota</taxon>
        <taxon>Thermoleophilia</taxon>
        <taxon>Solirubrobacterales</taxon>
        <taxon>Solirubrobacteraceae</taxon>
        <taxon>environmental samples</taxon>
    </lineage>
</organism>
<evidence type="ECO:0000256" key="7">
    <source>
        <dbReference type="ARBA" id="ARBA00022801"/>
    </source>
</evidence>
<comment type="subcellular location">
    <subcellularLocation>
        <location evidence="14">Cell membrane</location>
        <topology evidence="14">Multi-pass membrane protein</topology>
        <orientation evidence="14">Cytoplasmic side</orientation>
    </subcellularLocation>
    <subcellularLocation>
        <location evidence="1">Membrane</location>
        <topology evidence="1">Multi-pass membrane protein</topology>
    </subcellularLocation>
</comment>
<sequence>MPPEELTLAEHVQRFAADWGGVLGIVFMAVIAYVLWRTMKMMPRTKPVQIAPKAAQEIAWADIAGADEAKAELREVVDFLSEPKRFKALGAKVPRGVLLHGPPGTGKTLLAKAVAHESGAHFLSQSASSFVEMFAGLGAARIRRLFAEARKHAPAIVFIDELDAVGARRGTDNNSEREQTLNQLLVEMDGFATGENVIVMAASNLLEKLDPALLRPGRFDRQVFVSPPDVRGRRQILGIHTRGKPLAEDVDLDVIAAQTSGLTGADLANICNEAAIFCARRGDGRLGAADFDGALERVVAGVLSSTTLNPREREIVAYHEAGHALCRELLVTAERVHKISIVPRGSALGYVMNLPDEDSYLKTRAELLDQITVLLGGRVAEQVVFGAVTTGAASDLQRVAEIVHAMVHEYGMGSVSATARAVTDANVVSDATRRIHDEEQQAIIFEAERNARALITGHRELLERIAGALLEHEVVERAQLDALMGGAPGLRVVAASRRAELPPGDV</sequence>
<dbReference type="PANTHER" id="PTHR23076:SF97">
    <property type="entry name" value="ATP-DEPENDENT ZINC METALLOPROTEASE YME1L1"/>
    <property type="match status" value="1"/>
</dbReference>
<evidence type="ECO:0000256" key="6">
    <source>
        <dbReference type="ARBA" id="ARBA00022741"/>
    </source>
</evidence>
<evidence type="ECO:0000256" key="14">
    <source>
        <dbReference type="HAMAP-Rule" id="MF_01458"/>
    </source>
</evidence>
<dbReference type="PANTHER" id="PTHR23076">
    <property type="entry name" value="METALLOPROTEASE M41 FTSH"/>
    <property type="match status" value="1"/>
</dbReference>
<dbReference type="GO" id="GO:0005886">
    <property type="term" value="C:plasma membrane"/>
    <property type="evidence" value="ECO:0007669"/>
    <property type="project" value="UniProtKB-SubCell"/>
</dbReference>
<evidence type="ECO:0000256" key="3">
    <source>
        <dbReference type="ARBA" id="ARBA00022670"/>
    </source>
</evidence>
<feature type="binding site" evidence="14">
    <location>
        <position position="319"/>
    </location>
    <ligand>
        <name>Zn(2+)</name>
        <dbReference type="ChEBI" id="CHEBI:29105"/>
        <note>catalytic</note>
    </ligand>
</feature>
<keyword evidence="12 14" id="KW-0482">Metalloprotease</keyword>
<dbReference type="Pfam" id="PF17862">
    <property type="entry name" value="AAA_lid_3"/>
    <property type="match status" value="1"/>
</dbReference>
<dbReference type="InterPro" id="IPR041569">
    <property type="entry name" value="AAA_lid_3"/>
</dbReference>
<keyword evidence="7 14" id="KW-0378">Hydrolase</keyword>
<dbReference type="SUPFAM" id="SSF140990">
    <property type="entry name" value="FtsH protease domain-like"/>
    <property type="match status" value="1"/>
</dbReference>
<comment type="similarity">
    <text evidence="2 14">In the C-terminal section; belongs to the peptidase M41 family.</text>
</comment>
<evidence type="ECO:0000256" key="4">
    <source>
        <dbReference type="ARBA" id="ARBA00022692"/>
    </source>
</evidence>
<dbReference type="EC" id="3.4.24.-" evidence="14"/>
<keyword evidence="6 14" id="KW-0547">Nucleotide-binding</keyword>
<reference evidence="17" key="1">
    <citation type="submission" date="2020-02" db="EMBL/GenBank/DDBJ databases">
        <authorList>
            <person name="Meier V. D."/>
        </authorList>
    </citation>
    <scope>NUCLEOTIDE SEQUENCE</scope>
    <source>
        <strain evidence="17">AVDCRST_MAG13</strain>
    </source>
</reference>
<dbReference type="CDD" id="cd19501">
    <property type="entry name" value="RecA-like_FtsH"/>
    <property type="match status" value="1"/>
</dbReference>
<dbReference type="Pfam" id="PF00004">
    <property type="entry name" value="AAA"/>
    <property type="match status" value="1"/>
</dbReference>
<proteinExistence type="inferred from homology"/>
<keyword evidence="14" id="KW-1003">Cell membrane</keyword>
<evidence type="ECO:0000256" key="11">
    <source>
        <dbReference type="ARBA" id="ARBA00022989"/>
    </source>
</evidence>
<protein>
    <recommendedName>
        <fullName evidence="14">ATP-dependent zinc metalloprotease FtsH</fullName>
        <ecNumber evidence="14">3.4.24.-</ecNumber>
    </recommendedName>
</protein>
<keyword evidence="17" id="KW-0131">Cell cycle</keyword>
<dbReference type="SMART" id="SM00382">
    <property type="entry name" value="AAA"/>
    <property type="match status" value="1"/>
</dbReference>
<comment type="subunit">
    <text evidence="14">Homohexamer.</text>
</comment>
<dbReference type="FunFam" id="3.40.50.300:FF:000277">
    <property type="entry name" value="ATP-dependent zinc metalloprotease FtsH"/>
    <property type="match status" value="1"/>
</dbReference>
<evidence type="ECO:0000256" key="2">
    <source>
        <dbReference type="ARBA" id="ARBA00010044"/>
    </source>
</evidence>
<keyword evidence="4 14" id="KW-0812">Transmembrane</keyword>
<keyword evidence="13 14" id="KW-0472">Membrane</keyword>
<evidence type="ECO:0000256" key="15">
    <source>
        <dbReference type="RuleBase" id="RU003651"/>
    </source>
</evidence>
<dbReference type="GO" id="GO:0004222">
    <property type="term" value="F:metalloendopeptidase activity"/>
    <property type="evidence" value="ECO:0007669"/>
    <property type="project" value="InterPro"/>
</dbReference>
<dbReference type="Gene3D" id="3.40.50.300">
    <property type="entry name" value="P-loop containing nucleotide triphosphate hydrolases"/>
    <property type="match status" value="1"/>
</dbReference>
<dbReference type="GO" id="GO:0004176">
    <property type="term" value="F:ATP-dependent peptidase activity"/>
    <property type="evidence" value="ECO:0007669"/>
    <property type="project" value="InterPro"/>
</dbReference>
<keyword evidence="10" id="KW-0809">Transit peptide</keyword>
<dbReference type="GO" id="GO:0008270">
    <property type="term" value="F:zinc ion binding"/>
    <property type="evidence" value="ECO:0007669"/>
    <property type="project" value="UniProtKB-UniRule"/>
</dbReference>
<dbReference type="Gene3D" id="1.10.8.60">
    <property type="match status" value="1"/>
</dbReference>
<dbReference type="FunFam" id="1.10.8.60:FF:000001">
    <property type="entry name" value="ATP-dependent zinc metalloprotease FtsH"/>
    <property type="match status" value="1"/>
</dbReference>
<evidence type="ECO:0000256" key="8">
    <source>
        <dbReference type="ARBA" id="ARBA00022833"/>
    </source>
</evidence>
<keyword evidence="17" id="KW-0132">Cell division</keyword>
<dbReference type="EMBL" id="CADCVO010000220">
    <property type="protein sequence ID" value="CAA9485017.1"/>
    <property type="molecule type" value="Genomic_DNA"/>
</dbReference>
<comment type="similarity">
    <text evidence="15">Belongs to the AAA ATPase family.</text>
</comment>
<accession>A0A6J4S2Y7</accession>
<dbReference type="InterPro" id="IPR027417">
    <property type="entry name" value="P-loop_NTPase"/>
</dbReference>
<comment type="cofactor">
    <cofactor evidence="14">
        <name>Zn(2+)</name>
        <dbReference type="ChEBI" id="CHEBI:29105"/>
    </cofactor>
    <text evidence="14">Binds 1 zinc ion per subunit.</text>
</comment>
<dbReference type="GO" id="GO:0005524">
    <property type="term" value="F:ATP binding"/>
    <property type="evidence" value="ECO:0007669"/>
    <property type="project" value="UniProtKB-UniRule"/>
</dbReference>
<dbReference type="Gene3D" id="1.20.58.760">
    <property type="entry name" value="Peptidase M41"/>
    <property type="match status" value="1"/>
</dbReference>
<evidence type="ECO:0000256" key="12">
    <source>
        <dbReference type="ARBA" id="ARBA00023049"/>
    </source>
</evidence>
<keyword evidence="11 14" id="KW-1133">Transmembrane helix</keyword>
<evidence type="ECO:0000256" key="13">
    <source>
        <dbReference type="ARBA" id="ARBA00023136"/>
    </source>
</evidence>
<comment type="function">
    <text evidence="14">Acts as a processive, ATP-dependent zinc metallopeptidase for both cytoplasmic and membrane proteins. Plays a role in the quality control of integral membrane proteins.</text>
</comment>
<comment type="caution">
    <text evidence="14">Lacks conserved residue(s) required for the propagation of feature annotation.</text>
</comment>
<keyword evidence="3 14" id="KW-0645">Protease</keyword>
<dbReference type="PROSITE" id="PS00674">
    <property type="entry name" value="AAA"/>
    <property type="match status" value="1"/>
</dbReference>
<gene>
    <name evidence="14" type="primary">ftsH</name>
    <name evidence="17" type="ORF">AVDCRST_MAG13-1403</name>
</gene>
<dbReference type="GO" id="GO:0016887">
    <property type="term" value="F:ATP hydrolysis activity"/>
    <property type="evidence" value="ECO:0007669"/>
    <property type="project" value="UniProtKB-UniRule"/>
</dbReference>
<name>A0A6J4S2Y7_9ACTN</name>
<keyword evidence="5 14" id="KW-0479">Metal-binding</keyword>
<evidence type="ECO:0000259" key="16">
    <source>
        <dbReference type="SMART" id="SM00382"/>
    </source>
</evidence>
<dbReference type="InterPro" id="IPR003959">
    <property type="entry name" value="ATPase_AAA_core"/>
</dbReference>
<feature type="active site" evidence="14">
    <location>
        <position position="320"/>
    </location>
</feature>
<dbReference type="HAMAP" id="MF_01458">
    <property type="entry name" value="FtsH"/>
    <property type="match status" value="1"/>
</dbReference>
<dbReference type="InterPro" id="IPR037219">
    <property type="entry name" value="Peptidase_M41-like"/>
</dbReference>
<dbReference type="InterPro" id="IPR003960">
    <property type="entry name" value="ATPase_AAA_CS"/>
</dbReference>
<dbReference type="GO" id="GO:0051301">
    <property type="term" value="P:cell division"/>
    <property type="evidence" value="ECO:0007669"/>
    <property type="project" value="UniProtKB-KW"/>
</dbReference>
<feature type="binding site" evidence="14">
    <location>
        <position position="395"/>
    </location>
    <ligand>
        <name>Zn(2+)</name>
        <dbReference type="ChEBI" id="CHEBI:29105"/>
        <note>catalytic</note>
    </ligand>
</feature>
<feature type="domain" description="AAA+ ATPase" evidence="16">
    <location>
        <begin position="93"/>
        <end position="229"/>
    </location>
</feature>
<feature type="binding site" evidence="14">
    <location>
        <begin position="101"/>
        <end position="108"/>
    </location>
    <ligand>
        <name>ATP</name>
        <dbReference type="ChEBI" id="CHEBI:30616"/>
    </ligand>
</feature>
<keyword evidence="8 14" id="KW-0862">Zinc</keyword>
<evidence type="ECO:0000313" key="17">
    <source>
        <dbReference type="EMBL" id="CAA9485017.1"/>
    </source>
</evidence>
<dbReference type="SUPFAM" id="SSF52540">
    <property type="entry name" value="P-loop containing nucleoside triphosphate hydrolases"/>
    <property type="match status" value="1"/>
</dbReference>
<dbReference type="InterPro" id="IPR003593">
    <property type="entry name" value="AAA+_ATPase"/>
</dbReference>
<feature type="transmembrane region" description="Helical" evidence="14">
    <location>
        <begin position="16"/>
        <end position="36"/>
    </location>
</feature>
<comment type="similarity">
    <text evidence="14">In the central section; belongs to the AAA ATPase family.</text>
</comment>
<evidence type="ECO:0000256" key="1">
    <source>
        <dbReference type="ARBA" id="ARBA00004141"/>
    </source>
</evidence>
<dbReference type="InterPro" id="IPR005936">
    <property type="entry name" value="FtsH"/>
</dbReference>
<dbReference type="Pfam" id="PF01434">
    <property type="entry name" value="Peptidase_M41"/>
    <property type="match status" value="1"/>
</dbReference>
<evidence type="ECO:0000256" key="10">
    <source>
        <dbReference type="ARBA" id="ARBA00022946"/>
    </source>
</evidence>
<dbReference type="GO" id="GO:0006508">
    <property type="term" value="P:proteolysis"/>
    <property type="evidence" value="ECO:0007669"/>
    <property type="project" value="UniProtKB-KW"/>
</dbReference>
<keyword evidence="9 14" id="KW-0067">ATP-binding</keyword>